<accession>A0ABM7P3B2</accession>
<reference evidence="1" key="1">
    <citation type="journal article" date="2022" name="Arch. Microbiol.">
        <title>Pseudodesulfovibrio sediminis sp. nov., a mesophilic and neutrophilic sulfate-reducing bacterium isolated from sediment of a brackish lake.</title>
        <authorList>
            <person name="Takahashi A."/>
            <person name="Kojima H."/>
            <person name="Watanabe M."/>
            <person name="Fukui M."/>
        </authorList>
    </citation>
    <scope>NUCLEOTIDE SEQUENCE</scope>
    <source>
        <strain evidence="1">SF6</strain>
    </source>
</reference>
<dbReference type="EMBL" id="AP024485">
    <property type="protein sequence ID" value="BCS87341.1"/>
    <property type="molecule type" value="Genomic_DNA"/>
</dbReference>
<protein>
    <submittedName>
        <fullName evidence="1">Phage terminase large subunit</fullName>
    </submittedName>
</protein>
<dbReference type="Gene3D" id="3.30.420.280">
    <property type="match status" value="1"/>
</dbReference>
<dbReference type="Gene3D" id="3.40.50.300">
    <property type="entry name" value="P-loop containing nucleotide triphosphate hydrolases"/>
    <property type="match status" value="1"/>
</dbReference>
<sequence length="480" mass="55138">MNRLRNRLWRLNNLYKIMTKEDGIMQFRPNWGQMQFLQGWHNRNVILKARQLGFTTLMCLIALDMCLFNSNVRAGIIAHHKDDAKAFFRDKVKFAYRNMPDAFRAARPIETENVNELMFSNNSSIRVSTGFRSGTINFLHLSEYGKICARKPEVAREIRTGAFPAVPKTGVITIESTAEGQTGDFHDKSKAARDLQLSGREPGPLDYKFFFFPWFKNPEYELDPNKAMLHRHHEEYFQGLEANLGILLSAEQRAWYAAVQNDQQDDMKREYPSTPEEAFEAAIEGAYYASQFAGIRENKQICNVPYDPALPVHTAWDLGMADSTSIWFVQALGDREYRVIDHYTNSGEGLEHYAKHLDSKPYKYGRHIAPHDIRVKELGSGKSRLETARGLGIVFDVAPQLSVQDGINAARNILPKCYFDERKCSEGVKSLEAYRKEWDDKNGCWKNNPLHDWTSHDADAFRYFAVGFKTPSTTKLKSTY</sequence>
<evidence type="ECO:0000313" key="2">
    <source>
        <dbReference type="Proteomes" id="UP001053296"/>
    </source>
</evidence>
<dbReference type="RefSeq" id="WP_229593501.1">
    <property type="nucleotide sequence ID" value="NZ_AP024485.1"/>
</dbReference>
<proteinExistence type="predicted"/>
<dbReference type="InterPro" id="IPR027417">
    <property type="entry name" value="P-loop_NTPase"/>
</dbReference>
<dbReference type="Proteomes" id="UP001053296">
    <property type="component" value="Chromosome"/>
</dbReference>
<gene>
    <name evidence="1" type="ORF">PSDVSF_05830</name>
</gene>
<name>A0ABM7P3B2_9BACT</name>
<organism evidence="1 2">
    <name type="scientific">Pseudodesulfovibrio sediminis</name>
    <dbReference type="NCBI Taxonomy" id="2810563"/>
    <lineage>
        <taxon>Bacteria</taxon>
        <taxon>Pseudomonadati</taxon>
        <taxon>Thermodesulfobacteriota</taxon>
        <taxon>Desulfovibrionia</taxon>
        <taxon>Desulfovibrionales</taxon>
        <taxon>Desulfovibrionaceae</taxon>
    </lineage>
</organism>
<evidence type="ECO:0000313" key="1">
    <source>
        <dbReference type="EMBL" id="BCS87341.1"/>
    </source>
</evidence>
<keyword evidence="2" id="KW-1185">Reference proteome</keyword>